<dbReference type="InterPro" id="IPR003439">
    <property type="entry name" value="ABC_transporter-like_ATP-bd"/>
</dbReference>
<evidence type="ECO:0000313" key="11">
    <source>
        <dbReference type="EMBL" id="RSM13617.1"/>
    </source>
</evidence>
<sequence length="1314" mass="145586">MIGGQAPDGSHPAVSDTPKDEPFHLAENGQKPLPTVSTRGVFSNRVEPVNIQVRQLGVELTPETFWSKLPSRITSKHARQPPREILRDIAADFHPGSLTAIIGASGSGKTTLLDALSDRLATQAHISQGTATFNGSPRIHDVRHAYVTQKDVLLPTLTIRETLRYAADLRLPSSITAQERYELVEDVINELSLQKCANTRIGNSQKRGCSGGERRRVSIGVQLLANPSLLFLDEPTTGLDAANAFQLVATLRDMAQKGRTIIMTIHQPRSEIWSRLDNLLVLAGGGLVFSGPISQALPWFETNGFSKPPFTNPADFIIDISSIDFRSPQLEEESTSRIQSLKSAWLAESQRRFPQLANTGCPLLKSPSQRNTSQHRSQLQQLRILTRRTIKVTYRDSLGMMAFIIEAVIMGLAVGYMFYNLGRDQVGIRSRQGCLYVVASLQGYLVLIFETYRMTLDMPIFDREASERCVSPVAFVFSRRLARLLTEDLPVPIIFSVLIYFMTGLDRQATKFFIFFAITLLNHYIAVVCAMACVVISRNFATASLIASLIYTLQSLASGMIVQIETIPVYVRWTRWITYMFYTFSAYIGNEFQGSVYECPFQDSQGPRCTRYSGDFVIKSLGFPQNWTGIAIACMAGFVIFFVSFSILGLQYLKATSIANARAPEAQREVSPSLEMTTQQPIAKARRLLVELDQFSLVLRTKSLKRFRAGPTEKTILKPINAEFQPGVLNVIIGPSGSGKSSLLNAIGRRLNSSTDITYHQSGTMKVDGREVSDLTFRSICSYLRQDDELLLPAMTVRETLRYAALLRLPRTMTVEDKHQRAEEILLKLGLNGCADTLIGNESFRGISAGEKRRVSLAIQILTDPQVLLVDEPTSGLDAFTANSIVQLLQGLAEEGRTIIMAIHQPRSDLFRLFGNLLLLSHEGSPAYCGPAKDMLGYLRECGHDCPSQTNPADFALDIVTDLAQHGSTEGRVGSGERVQRLIQLWKQRSVIVQRELAESDDGHSRVRETSGGCIDSSSENHTSLASSAELSSFVRNRTLLRTSLPLLVRRAITNTCRQPQLVLARIMQSSGVAIIFTLFFAHLGHDYLSIQTRLGLFQQLGGFYIIGMLTNVAIYPNERDVAYRESSDGAYSLDSFLASYTIVELPFEIINALFFGILAVFAIGLPRTVATYFVASLACFSGLSCGESLGIMFNTLFSHTGFAINLMGVILALANSMAGILSLEMPSLFEYLNYLSPIRYQVRGVAYYSMRDLSFDCNFENNTCPITTGEQALKLYKFDENPLVSMVGMAACVVVYRLLAWALLIMVRRKAAG</sequence>
<dbReference type="EMBL" id="NIZV01000061">
    <property type="protein sequence ID" value="RSM13617.1"/>
    <property type="molecule type" value="Genomic_DNA"/>
</dbReference>
<dbReference type="Proteomes" id="UP000288429">
    <property type="component" value="Unassembled WGS sequence"/>
</dbReference>
<feature type="region of interest" description="Disordered" evidence="8">
    <location>
        <begin position="1"/>
        <end position="39"/>
    </location>
</feature>
<feature type="transmembrane region" description="Helical" evidence="9">
    <location>
        <begin position="543"/>
        <end position="562"/>
    </location>
</feature>
<keyword evidence="6 9" id="KW-1133">Transmembrane helix</keyword>
<gene>
    <name evidence="11" type="ORF">CDV31_005787</name>
</gene>
<comment type="subcellular location">
    <subcellularLocation>
        <location evidence="1">Membrane</location>
        <topology evidence="1">Multi-pass membrane protein</topology>
    </subcellularLocation>
</comment>
<feature type="transmembrane region" description="Helical" evidence="9">
    <location>
        <begin position="1097"/>
        <end position="1116"/>
    </location>
</feature>
<dbReference type="InterPro" id="IPR003593">
    <property type="entry name" value="AAA+_ATPase"/>
</dbReference>
<organism evidence="11 12">
    <name type="scientific">Fusarium ambrosium</name>
    <dbReference type="NCBI Taxonomy" id="131363"/>
    <lineage>
        <taxon>Eukaryota</taxon>
        <taxon>Fungi</taxon>
        <taxon>Dikarya</taxon>
        <taxon>Ascomycota</taxon>
        <taxon>Pezizomycotina</taxon>
        <taxon>Sordariomycetes</taxon>
        <taxon>Hypocreomycetidae</taxon>
        <taxon>Hypocreales</taxon>
        <taxon>Nectriaceae</taxon>
        <taxon>Fusarium</taxon>
        <taxon>Fusarium solani species complex</taxon>
    </lineage>
</organism>
<dbReference type="PANTHER" id="PTHR48041">
    <property type="entry name" value="ABC TRANSPORTER G FAMILY MEMBER 28"/>
    <property type="match status" value="1"/>
</dbReference>
<feature type="transmembrane region" description="Helical" evidence="9">
    <location>
        <begin position="1284"/>
        <end position="1308"/>
    </location>
</feature>
<feature type="transmembrane region" description="Helical" evidence="9">
    <location>
        <begin position="489"/>
        <end position="505"/>
    </location>
</feature>
<dbReference type="SMART" id="SM00382">
    <property type="entry name" value="AAA"/>
    <property type="match status" value="2"/>
</dbReference>
<evidence type="ECO:0000256" key="7">
    <source>
        <dbReference type="ARBA" id="ARBA00023136"/>
    </source>
</evidence>
<keyword evidence="3 9" id="KW-0812">Transmembrane</keyword>
<feature type="domain" description="ABC transporter" evidence="10">
    <location>
        <begin position="699"/>
        <end position="948"/>
    </location>
</feature>
<dbReference type="GO" id="GO:0140359">
    <property type="term" value="F:ABC-type transporter activity"/>
    <property type="evidence" value="ECO:0007669"/>
    <property type="project" value="InterPro"/>
</dbReference>
<protein>
    <recommendedName>
        <fullName evidence="10">ABC transporter domain-containing protein</fullName>
    </recommendedName>
</protein>
<keyword evidence="12" id="KW-1185">Reference proteome</keyword>
<evidence type="ECO:0000256" key="4">
    <source>
        <dbReference type="ARBA" id="ARBA00022741"/>
    </source>
</evidence>
<dbReference type="InterPro" id="IPR013525">
    <property type="entry name" value="ABC2_TM"/>
</dbReference>
<feature type="transmembrane region" description="Helical" evidence="9">
    <location>
        <begin position="1137"/>
        <end position="1164"/>
    </location>
</feature>
<feature type="transmembrane region" description="Helical" evidence="9">
    <location>
        <begin position="569"/>
        <end position="588"/>
    </location>
</feature>
<feature type="transmembrane region" description="Helical" evidence="9">
    <location>
        <begin position="433"/>
        <end position="452"/>
    </location>
</feature>
<dbReference type="PROSITE" id="PS00211">
    <property type="entry name" value="ABC_TRANSPORTER_1"/>
    <property type="match status" value="2"/>
</dbReference>
<dbReference type="InterPro" id="IPR017871">
    <property type="entry name" value="ABC_transporter-like_CS"/>
</dbReference>
<dbReference type="InterPro" id="IPR027417">
    <property type="entry name" value="P-loop_NTPase"/>
</dbReference>
<feature type="transmembrane region" description="Helical" evidence="9">
    <location>
        <begin position="630"/>
        <end position="653"/>
    </location>
</feature>
<dbReference type="Pfam" id="PF19055">
    <property type="entry name" value="ABC2_membrane_7"/>
    <property type="match status" value="1"/>
</dbReference>
<proteinExistence type="predicted"/>
<dbReference type="Gene3D" id="3.40.50.300">
    <property type="entry name" value="P-loop containing nucleotide triphosphate hydrolases"/>
    <property type="match status" value="2"/>
</dbReference>
<evidence type="ECO:0000313" key="12">
    <source>
        <dbReference type="Proteomes" id="UP000288429"/>
    </source>
</evidence>
<keyword evidence="5" id="KW-0067">ATP-binding</keyword>
<comment type="caution">
    <text evidence="11">The sequence shown here is derived from an EMBL/GenBank/DDBJ whole genome shotgun (WGS) entry which is preliminary data.</text>
</comment>
<dbReference type="Pfam" id="PF01061">
    <property type="entry name" value="ABC2_membrane"/>
    <property type="match status" value="2"/>
</dbReference>
<evidence type="ECO:0000256" key="8">
    <source>
        <dbReference type="SAM" id="MobiDB-lite"/>
    </source>
</evidence>
<evidence type="ECO:0000256" key="2">
    <source>
        <dbReference type="ARBA" id="ARBA00022448"/>
    </source>
</evidence>
<dbReference type="GO" id="GO:0005524">
    <property type="term" value="F:ATP binding"/>
    <property type="evidence" value="ECO:0007669"/>
    <property type="project" value="UniProtKB-KW"/>
</dbReference>
<evidence type="ECO:0000256" key="3">
    <source>
        <dbReference type="ARBA" id="ARBA00022692"/>
    </source>
</evidence>
<dbReference type="GO" id="GO:0016020">
    <property type="term" value="C:membrane"/>
    <property type="evidence" value="ECO:0007669"/>
    <property type="project" value="UniProtKB-SubCell"/>
</dbReference>
<keyword evidence="4" id="KW-0547">Nucleotide-binding</keyword>
<feature type="transmembrane region" description="Helical" evidence="9">
    <location>
        <begin position="1203"/>
        <end position="1224"/>
    </location>
</feature>
<reference evidence="11 12" key="1">
    <citation type="submission" date="2017-06" db="EMBL/GenBank/DDBJ databases">
        <title>Cmopartive genomic analysis of Ambrosia Fusariam Clade fungi.</title>
        <authorList>
            <person name="Stajich J.E."/>
            <person name="Carrillo J."/>
            <person name="Kijimoto T."/>
            <person name="Eskalen A."/>
            <person name="O'Donnell K."/>
            <person name="Kasson M."/>
        </authorList>
    </citation>
    <scope>NUCLEOTIDE SEQUENCE [LARGE SCALE GENOMIC DNA]</scope>
    <source>
        <strain evidence="11 12">NRRL 20438</strain>
    </source>
</reference>
<feature type="region of interest" description="Disordered" evidence="8">
    <location>
        <begin position="1002"/>
        <end position="1021"/>
    </location>
</feature>
<evidence type="ECO:0000256" key="5">
    <source>
        <dbReference type="ARBA" id="ARBA00022840"/>
    </source>
</evidence>
<name>A0A428UH46_9HYPO</name>
<feature type="transmembrane region" description="Helical" evidence="9">
    <location>
        <begin position="1063"/>
        <end position="1085"/>
    </location>
</feature>
<feature type="transmembrane region" description="Helical" evidence="9">
    <location>
        <begin position="398"/>
        <end position="421"/>
    </location>
</feature>
<evidence type="ECO:0000256" key="9">
    <source>
        <dbReference type="SAM" id="Phobius"/>
    </source>
</evidence>
<dbReference type="GO" id="GO:0016887">
    <property type="term" value="F:ATP hydrolysis activity"/>
    <property type="evidence" value="ECO:0007669"/>
    <property type="project" value="InterPro"/>
</dbReference>
<dbReference type="SUPFAM" id="SSF52540">
    <property type="entry name" value="P-loop containing nucleoside triphosphate hydrolases"/>
    <property type="match status" value="2"/>
</dbReference>
<evidence type="ECO:0000259" key="10">
    <source>
        <dbReference type="PROSITE" id="PS50893"/>
    </source>
</evidence>
<accession>A0A428UH46</accession>
<evidence type="ECO:0000256" key="1">
    <source>
        <dbReference type="ARBA" id="ARBA00004141"/>
    </source>
</evidence>
<dbReference type="Pfam" id="PF00005">
    <property type="entry name" value="ABC_tran"/>
    <property type="match status" value="2"/>
</dbReference>
<dbReference type="InterPro" id="IPR043926">
    <property type="entry name" value="ABCG_dom"/>
</dbReference>
<evidence type="ECO:0000256" key="6">
    <source>
        <dbReference type="ARBA" id="ARBA00022989"/>
    </source>
</evidence>
<dbReference type="PANTHER" id="PTHR48041:SF119">
    <property type="entry name" value="ROA1P"/>
    <property type="match status" value="1"/>
</dbReference>
<dbReference type="InterPro" id="IPR050352">
    <property type="entry name" value="ABCG_transporters"/>
</dbReference>
<feature type="domain" description="ABC transporter" evidence="10">
    <location>
        <begin position="71"/>
        <end position="309"/>
    </location>
</feature>
<feature type="transmembrane region" description="Helical" evidence="9">
    <location>
        <begin position="512"/>
        <end position="537"/>
    </location>
</feature>
<keyword evidence="7 9" id="KW-0472">Membrane</keyword>
<dbReference type="PROSITE" id="PS50893">
    <property type="entry name" value="ABC_TRANSPORTER_2"/>
    <property type="match status" value="2"/>
</dbReference>
<keyword evidence="2" id="KW-0813">Transport</keyword>
<feature type="transmembrane region" description="Helical" evidence="9">
    <location>
        <begin position="1170"/>
        <end position="1191"/>
    </location>
</feature>